<dbReference type="InterPro" id="IPR050458">
    <property type="entry name" value="LolB"/>
</dbReference>
<dbReference type="InterPro" id="IPR036465">
    <property type="entry name" value="vWFA_dom_sf"/>
</dbReference>
<accession>A0ABN3FIE1</accession>
<comment type="caution">
    <text evidence="2">The sequence shown here is derived from an EMBL/GenBank/DDBJ whole genome shotgun (WGS) entry which is preliminary data.</text>
</comment>
<dbReference type="Proteomes" id="UP001501444">
    <property type="component" value="Unassembled WGS sequence"/>
</dbReference>
<organism evidence="2 3">
    <name type="scientific">Dactylosporangium salmoneum</name>
    <dbReference type="NCBI Taxonomy" id="53361"/>
    <lineage>
        <taxon>Bacteria</taxon>
        <taxon>Bacillati</taxon>
        <taxon>Actinomycetota</taxon>
        <taxon>Actinomycetes</taxon>
        <taxon>Micromonosporales</taxon>
        <taxon>Micromonosporaceae</taxon>
        <taxon>Dactylosporangium</taxon>
    </lineage>
</organism>
<dbReference type="PANTHER" id="PTHR30634:SF16">
    <property type="entry name" value="OUTER-MEMBRANE LIPOPROTEIN LOLB"/>
    <property type="match status" value="1"/>
</dbReference>
<keyword evidence="3" id="KW-1185">Reference proteome</keyword>
<evidence type="ECO:0000259" key="1">
    <source>
        <dbReference type="SMART" id="SM00327"/>
    </source>
</evidence>
<reference evidence="2 3" key="1">
    <citation type="journal article" date="2019" name="Int. J. Syst. Evol. Microbiol.">
        <title>The Global Catalogue of Microorganisms (GCM) 10K type strain sequencing project: providing services to taxonomists for standard genome sequencing and annotation.</title>
        <authorList>
            <consortium name="The Broad Institute Genomics Platform"/>
            <consortium name="The Broad Institute Genome Sequencing Center for Infectious Disease"/>
            <person name="Wu L."/>
            <person name="Ma J."/>
        </authorList>
    </citation>
    <scope>NUCLEOTIDE SEQUENCE [LARGE SCALE GENOMIC DNA]</scope>
    <source>
        <strain evidence="2 3">JCM 3272</strain>
    </source>
</reference>
<evidence type="ECO:0000313" key="3">
    <source>
        <dbReference type="Proteomes" id="UP001501444"/>
    </source>
</evidence>
<name>A0ABN3FIE1_9ACTN</name>
<dbReference type="InterPro" id="IPR002035">
    <property type="entry name" value="VWF_A"/>
</dbReference>
<dbReference type="RefSeq" id="WP_344610939.1">
    <property type="nucleotide sequence ID" value="NZ_BAAARV010000005.1"/>
</dbReference>
<dbReference type="InterPro" id="IPR008912">
    <property type="entry name" value="Uncharacterised_CoxE"/>
</dbReference>
<dbReference type="SUPFAM" id="SSF53300">
    <property type="entry name" value="vWA-like"/>
    <property type="match status" value="1"/>
</dbReference>
<proteinExistence type="predicted"/>
<evidence type="ECO:0000313" key="2">
    <source>
        <dbReference type="EMBL" id="GAA2331000.1"/>
    </source>
</evidence>
<dbReference type="EMBL" id="BAAARV010000005">
    <property type="protein sequence ID" value="GAA2331000.1"/>
    <property type="molecule type" value="Genomic_DNA"/>
</dbReference>
<feature type="domain" description="VWFA" evidence="1">
    <location>
        <begin position="213"/>
        <end position="372"/>
    </location>
</feature>
<dbReference type="SMART" id="SM00327">
    <property type="entry name" value="VWA"/>
    <property type="match status" value="1"/>
</dbReference>
<gene>
    <name evidence="2" type="ORF">GCM10010170_009380</name>
</gene>
<dbReference type="CDD" id="cd01462">
    <property type="entry name" value="VWA_YIEM_type"/>
    <property type="match status" value="1"/>
</dbReference>
<dbReference type="Pfam" id="PF05762">
    <property type="entry name" value="VWA_CoxE"/>
    <property type="match status" value="1"/>
</dbReference>
<sequence>MSEQLDDGDERLRRWRLALGGEPGAEGTGYGLSGTDAAVDAALGALYDGGGDGGGGPRGAGLGASAPRVARWLGDIRQYFPSTVVQVMQADAIERLNLTRLLLEPEMLDAVEPDVHLVGTLLSLNRVMPDKSKRAARKVVAKVVAELERRIAQPTRTALSGALNRAARINRPRHHDIDWHRTIRANLKHYQAQQRTVVPERLVGYGRRAQAVQRDIVLCVDQSGSMAASVVYSGVFAAVLASMRSLKTSLVVFDTAVVDLTDRLADPVDVLFGTQLGGGTDINRAIAYGQQLITRPRDTIFVLISDLYEGGVREEMLRRVAAMTAAGVQVITLLALSDEGAPDYDRENAASLAALGVPAFACTPDVFPELMAAAIERRDLRTVMERAAGEGRQRT</sequence>
<dbReference type="PANTHER" id="PTHR30634">
    <property type="entry name" value="OUTER MEMBRANE LOLAB LIPOPROTEIN INSERTION APPARATUS"/>
    <property type="match status" value="1"/>
</dbReference>
<protein>
    <submittedName>
        <fullName evidence="2">VWA domain-containing protein</fullName>
    </submittedName>
</protein>
<dbReference type="Gene3D" id="3.40.50.410">
    <property type="entry name" value="von Willebrand factor, type A domain"/>
    <property type="match status" value="1"/>
</dbReference>